<evidence type="ECO:0000313" key="5">
    <source>
        <dbReference type="EMBL" id="RDB21812.1"/>
    </source>
</evidence>
<dbReference type="InterPro" id="IPR036568">
    <property type="entry name" value="GGCT-like_sf"/>
</dbReference>
<gene>
    <name evidence="5" type="ORF">Hypma_010824</name>
</gene>
<dbReference type="InterPro" id="IPR009288">
    <property type="entry name" value="AIG2-like_dom"/>
</dbReference>
<evidence type="ECO:0000256" key="3">
    <source>
        <dbReference type="ARBA" id="ARBA00030602"/>
    </source>
</evidence>
<keyword evidence="6" id="KW-1185">Reference proteome</keyword>
<dbReference type="CDD" id="cd06661">
    <property type="entry name" value="GGCT_like"/>
    <property type="match status" value="1"/>
</dbReference>
<dbReference type="InterPro" id="IPR013024">
    <property type="entry name" value="GGCT-like"/>
</dbReference>
<dbReference type="EMBL" id="LUEZ02000053">
    <property type="protein sequence ID" value="RDB21812.1"/>
    <property type="molecule type" value="Genomic_DNA"/>
</dbReference>
<dbReference type="SUPFAM" id="SSF110857">
    <property type="entry name" value="Gamma-glutamyl cyclotransferase-like"/>
    <property type="match status" value="1"/>
</dbReference>
<sequence>MHMDDYIEEPSPWVQLESKSPGQLDFTPKPRVQPAPVSFRPEFEDHLLFFYGTLTLPHFLKAILSLSDSPILTPAHITGFLLKMWGPYPALVPTRDSGDGDRVNGWAYVVKTEHHLTRLKIYETENYKLAPCTVMLEGGEAKDGWTFIWNGYPEELKDGTFTPNSVALQGLGHKDSINALPPDPWFSPL</sequence>
<evidence type="ECO:0000256" key="2">
    <source>
        <dbReference type="ARBA" id="ARBA00022679"/>
    </source>
</evidence>
<dbReference type="PANTHER" id="PTHR31544:SF4">
    <property type="entry name" value="GAMMA-GLUTAMYLCYCLOTRANSFERASE-RELATED"/>
    <property type="match status" value="1"/>
</dbReference>
<evidence type="ECO:0000256" key="1">
    <source>
        <dbReference type="ARBA" id="ARBA00008861"/>
    </source>
</evidence>
<dbReference type="OrthoDB" id="3262926at2759"/>
<comment type="similarity">
    <text evidence="1">Belongs to the gamma-glutamylcyclotransferase family.</text>
</comment>
<keyword evidence="2" id="KW-0808">Transferase</keyword>
<evidence type="ECO:0000259" key="4">
    <source>
        <dbReference type="Pfam" id="PF06094"/>
    </source>
</evidence>
<evidence type="ECO:0000313" key="6">
    <source>
        <dbReference type="Proteomes" id="UP000076154"/>
    </source>
</evidence>
<organism evidence="5 6">
    <name type="scientific">Hypsizygus marmoreus</name>
    <name type="common">White beech mushroom</name>
    <name type="synonym">Agaricus marmoreus</name>
    <dbReference type="NCBI Taxonomy" id="39966"/>
    <lineage>
        <taxon>Eukaryota</taxon>
        <taxon>Fungi</taxon>
        <taxon>Dikarya</taxon>
        <taxon>Basidiomycota</taxon>
        <taxon>Agaricomycotina</taxon>
        <taxon>Agaricomycetes</taxon>
        <taxon>Agaricomycetidae</taxon>
        <taxon>Agaricales</taxon>
        <taxon>Tricholomatineae</taxon>
        <taxon>Lyophyllaceae</taxon>
        <taxon>Hypsizygus</taxon>
    </lineage>
</organism>
<dbReference type="InParanoid" id="A0A369JKF7"/>
<dbReference type="InterPro" id="IPR045038">
    <property type="entry name" value="AIG2-like"/>
</dbReference>
<dbReference type="PANTHER" id="PTHR31544">
    <property type="entry name" value="AIG2-LIKE PROTEIN D"/>
    <property type="match status" value="1"/>
</dbReference>
<dbReference type="Proteomes" id="UP000076154">
    <property type="component" value="Unassembled WGS sequence"/>
</dbReference>
<feature type="domain" description="Gamma-glutamylcyclotransferase AIG2-like" evidence="4">
    <location>
        <begin position="48"/>
        <end position="155"/>
    </location>
</feature>
<comment type="caution">
    <text evidence="5">The sequence shown here is derived from an EMBL/GenBank/DDBJ whole genome shotgun (WGS) entry which is preliminary data.</text>
</comment>
<dbReference type="GO" id="GO:0016740">
    <property type="term" value="F:transferase activity"/>
    <property type="evidence" value="ECO:0007669"/>
    <property type="project" value="UniProtKB-KW"/>
</dbReference>
<dbReference type="Gene3D" id="3.10.490.10">
    <property type="entry name" value="Gamma-glutamyl cyclotransferase-like"/>
    <property type="match status" value="1"/>
</dbReference>
<name>A0A369JKF7_HYPMA</name>
<protein>
    <recommendedName>
        <fullName evidence="3">Putative gamma-glutamylcyclotransferase</fullName>
    </recommendedName>
</protein>
<dbReference type="Pfam" id="PF06094">
    <property type="entry name" value="GGACT"/>
    <property type="match status" value="1"/>
</dbReference>
<accession>A0A369JKF7</accession>
<reference evidence="5" key="1">
    <citation type="submission" date="2018-04" db="EMBL/GenBank/DDBJ databases">
        <title>Whole genome sequencing of Hypsizygus marmoreus.</title>
        <authorList>
            <person name="Choi I.-G."/>
            <person name="Min B."/>
            <person name="Kim J.-G."/>
            <person name="Kim S."/>
            <person name="Oh Y.-L."/>
            <person name="Kong W.-S."/>
            <person name="Park H."/>
            <person name="Jeong J."/>
            <person name="Song E.-S."/>
        </authorList>
    </citation>
    <scope>NUCLEOTIDE SEQUENCE [LARGE SCALE GENOMIC DNA]</scope>
    <source>
        <strain evidence="5">51987-8</strain>
    </source>
</reference>
<proteinExistence type="inferred from homology"/>
<dbReference type="AlphaFoldDB" id="A0A369JKF7"/>